<feature type="region of interest" description="Disordered" evidence="11">
    <location>
        <begin position="332"/>
        <end position="353"/>
    </location>
</feature>
<keyword evidence="6" id="KW-0547">Nucleotide-binding</keyword>
<dbReference type="Pfam" id="PF02463">
    <property type="entry name" value="SMC_N"/>
    <property type="match status" value="1"/>
</dbReference>
<evidence type="ECO:0000259" key="12">
    <source>
        <dbReference type="Pfam" id="PF02463"/>
    </source>
</evidence>
<dbReference type="PANTHER" id="PTHR45916">
    <property type="entry name" value="STRUCTURAL MAINTENANCE OF CHROMOSOMES PROTEIN 5"/>
    <property type="match status" value="1"/>
</dbReference>
<evidence type="ECO:0000256" key="6">
    <source>
        <dbReference type="ARBA" id="ARBA00022741"/>
    </source>
</evidence>
<feature type="domain" description="RecF/RecN/SMC N-terminal" evidence="12">
    <location>
        <begin position="24"/>
        <end position="990"/>
    </location>
</feature>
<dbReference type="GO" id="GO:0005524">
    <property type="term" value="F:ATP binding"/>
    <property type="evidence" value="ECO:0007669"/>
    <property type="project" value="UniProtKB-KW"/>
</dbReference>
<feature type="coiled-coil region" evidence="10">
    <location>
        <begin position="194"/>
        <end position="235"/>
    </location>
</feature>
<evidence type="ECO:0000313" key="14">
    <source>
        <dbReference type="Proteomes" id="UP000030748"/>
    </source>
</evidence>
<dbReference type="AlphaFoldDB" id="A0A022QKL1"/>
<evidence type="ECO:0000256" key="7">
    <source>
        <dbReference type="ARBA" id="ARBA00022840"/>
    </source>
</evidence>
<dbReference type="Proteomes" id="UP000030748">
    <property type="component" value="Unassembled WGS sequence"/>
</dbReference>
<comment type="similarity">
    <text evidence="3">Belongs to the SMC family. SMC5 subfamily.</text>
</comment>
<dbReference type="EMBL" id="KI631506">
    <property type="protein sequence ID" value="EYU27025.1"/>
    <property type="molecule type" value="Genomic_DNA"/>
</dbReference>
<accession>A0A022QKL1</accession>
<keyword evidence="8 10" id="KW-0175">Coiled coil</keyword>
<dbReference type="OMA" id="RFWTSQP"/>
<feature type="coiled-coil region" evidence="10">
    <location>
        <begin position="746"/>
        <end position="794"/>
    </location>
</feature>
<dbReference type="SUPFAM" id="SSF52540">
    <property type="entry name" value="P-loop containing nucleoside triphosphate hydrolases"/>
    <property type="match status" value="1"/>
</dbReference>
<dbReference type="InterPro" id="IPR027417">
    <property type="entry name" value="P-loop_NTPase"/>
</dbReference>
<dbReference type="GO" id="GO:0030915">
    <property type="term" value="C:Smc5-Smc6 complex"/>
    <property type="evidence" value="ECO:0000318"/>
    <property type="project" value="GO_Central"/>
</dbReference>
<evidence type="ECO:0000256" key="2">
    <source>
        <dbReference type="ARBA" id="ARBA00004286"/>
    </source>
</evidence>
<evidence type="ECO:0000256" key="9">
    <source>
        <dbReference type="ARBA" id="ARBA00023242"/>
    </source>
</evidence>
<evidence type="ECO:0000256" key="5">
    <source>
        <dbReference type="ARBA" id="ARBA00022454"/>
    </source>
</evidence>
<dbReference type="PANTHER" id="PTHR45916:SF1">
    <property type="entry name" value="STRUCTURAL MAINTENANCE OF CHROMOSOMES PROTEIN 5"/>
    <property type="match status" value="1"/>
</dbReference>
<evidence type="ECO:0000256" key="3">
    <source>
        <dbReference type="ARBA" id="ARBA00010171"/>
    </source>
</evidence>
<dbReference type="PhylomeDB" id="A0A022QKL1"/>
<dbReference type="GO" id="GO:0005634">
    <property type="term" value="C:nucleus"/>
    <property type="evidence" value="ECO:0000318"/>
    <property type="project" value="GO_Central"/>
</dbReference>
<proteinExistence type="inferred from homology"/>
<feature type="coiled-coil region" evidence="10">
    <location>
        <begin position="635"/>
        <end position="669"/>
    </location>
</feature>
<dbReference type="GO" id="GO:0003697">
    <property type="term" value="F:single-stranded DNA binding"/>
    <property type="evidence" value="ECO:0000318"/>
    <property type="project" value="GO_Central"/>
</dbReference>
<evidence type="ECO:0000256" key="11">
    <source>
        <dbReference type="SAM" id="MobiDB-lite"/>
    </source>
</evidence>
<dbReference type="OrthoDB" id="10254973at2759"/>
<reference evidence="13 14" key="1">
    <citation type="journal article" date="2013" name="Proc. Natl. Acad. Sci. U.S.A.">
        <title>Fine-scale variation in meiotic recombination in Mimulus inferred from population shotgun sequencing.</title>
        <authorList>
            <person name="Hellsten U."/>
            <person name="Wright K.M."/>
            <person name="Jenkins J."/>
            <person name="Shu S."/>
            <person name="Yuan Y."/>
            <person name="Wessler S.R."/>
            <person name="Schmutz J."/>
            <person name="Willis J.H."/>
            <person name="Rokhsar D.S."/>
        </authorList>
    </citation>
    <scope>NUCLEOTIDE SEQUENCE [LARGE SCALE GENOMIC DNA]</scope>
    <source>
        <strain evidence="14">cv. DUN x IM62</strain>
    </source>
</reference>
<dbReference type="GO" id="GO:0000724">
    <property type="term" value="P:double-strand break repair via homologous recombination"/>
    <property type="evidence" value="ECO:0000318"/>
    <property type="project" value="GO_Central"/>
</dbReference>
<protein>
    <recommendedName>
        <fullName evidence="4">Structural maintenance of chromosomes protein 5</fullName>
    </recommendedName>
</protein>
<dbReference type="GO" id="GO:0051276">
    <property type="term" value="P:chromosome organization"/>
    <property type="evidence" value="ECO:0007669"/>
    <property type="project" value="UniProtKB-ARBA"/>
</dbReference>
<keyword evidence="7" id="KW-0067">ATP-binding</keyword>
<evidence type="ECO:0000256" key="4">
    <source>
        <dbReference type="ARBA" id="ARBA00018687"/>
    </source>
</evidence>
<comment type="subcellular location">
    <subcellularLocation>
        <location evidence="2">Chromosome</location>
    </subcellularLocation>
    <subcellularLocation>
        <location evidence="1">Nucleus</location>
    </subcellularLocation>
</comment>
<dbReference type="Gene3D" id="3.40.50.300">
    <property type="entry name" value="P-loop containing nucleotide triphosphate hydrolases"/>
    <property type="match status" value="2"/>
</dbReference>
<dbReference type="KEGG" id="egt:105969484"/>
<feature type="compositionally biased region" description="Basic and acidic residues" evidence="11">
    <location>
        <begin position="332"/>
        <end position="350"/>
    </location>
</feature>
<evidence type="ECO:0000313" key="13">
    <source>
        <dbReference type="EMBL" id="EYU27025.1"/>
    </source>
</evidence>
<dbReference type="STRING" id="4155.A0A022QKL1"/>
<keyword evidence="14" id="KW-1185">Reference proteome</keyword>
<dbReference type="eggNOG" id="KOG0979">
    <property type="taxonomic scope" value="Eukaryota"/>
</dbReference>
<evidence type="ECO:0000256" key="8">
    <source>
        <dbReference type="ARBA" id="ARBA00023054"/>
    </source>
</evidence>
<dbReference type="InterPro" id="IPR003395">
    <property type="entry name" value="RecF/RecN/SMC_N"/>
</dbReference>
<gene>
    <name evidence="13" type="ORF">MIMGU_mgv1a021429mg</name>
</gene>
<evidence type="ECO:0000256" key="10">
    <source>
        <dbReference type="SAM" id="Coils"/>
    </source>
</evidence>
<organism evidence="13 14">
    <name type="scientific">Erythranthe guttata</name>
    <name type="common">Yellow monkey flower</name>
    <name type="synonym">Mimulus guttatus</name>
    <dbReference type="NCBI Taxonomy" id="4155"/>
    <lineage>
        <taxon>Eukaryota</taxon>
        <taxon>Viridiplantae</taxon>
        <taxon>Streptophyta</taxon>
        <taxon>Embryophyta</taxon>
        <taxon>Tracheophyta</taxon>
        <taxon>Spermatophyta</taxon>
        <taxon>Magnoliopsida</taxon>
        <taxon>eudicotyledons</taxon>
        <taxon>Gunneridae</taxon>
        <taxon>Pentapetalae</taxon>
        <taxon>asterids</taxon>
        <taxon>lamiids</taxon>
        <taxon>Lamiales</taxon>
        <taxon>Phrymaceae</taxon>
        <taxon>Erythranthe</taxon>
    </lineage>
</organism>
<keyword evidence="9" id="KW-0539">Nucleus</keyword>
<evidence type="ECO:0000256" key="1">
    <source>
        <dbReference type="ARBA" id="ARBA00004123"/>
    </source>
</evidence>
<dbReference type="FunFam" id="3.40.50.300:FF:001301">
    <property type="entry name" value="Structural maintenance of chromosomes 5"/>
    <property type="match status" value="1"/>
</dbReference>
<sequence>MADERKPKRPKISRGDDDYMPGNITKIELFNFMTFNKLTCKPGSRLNLVIGPNGSGKSSLVCAIALGLGGEPQLLGRATSVGAYVKRGEESGYVKICLRGEREDDPITITRKIDTRNKSEWLFNGKVVAKKEINEVIQRFNIQVNNLTQFLPQDRVCEFAKLTPVQLLEETEKAVGDPQLPIQHRTLITKSQELKKFERAIESNKGSLDQLKALNAELERDVERVRQREDLLAKAESMKKKLPWLKYDMKKAEYLKAKEQEKDSKLKLDEAAKGLNKIKEPIEKQKGEKAKQEAKLKKMNGLSDSNMKKRMQLLENYNHMGALIDGKHNEVEDLRRQEESRQQRMSKAKESLAAAEAELANLPPYEPPKHQMEQLSAKIMEIEETAKEMRSQKREKEQQLNHHRNIMMQCNDKLRNMESVNNKRLQALKNSGADKIFEAYQFVQENRSQFREEVYGPVLLEVNVANRFHADCLEGHVANYIWKAFITQDREDRDLLVKKLGSFGVPVINHVPNESSGRDPFRITDEMRKLGISSRLDQVFEAPHAVKEVLIGQSGLDRSYIGSKETDEKADLVLRLGIMDVWTPENHYHWARSRYGGHVSGNVESVDRSRLLQCNVDVKEIESVKSRQIELQEKISAIDVNLRALQIALRQTEDEAAELRRERDEIVNISQSKKKKWKELENLVNQRKIKLNSIRREDDPDAAIAKLTDKVKELKMQRFNCVIEIKNLLTEAVAYRRSFAEKNLCCIELEAKIKEMESNAKEQEKFALQASLHFENCKNEVENCRQQLAVAKQRAESVAAITPELEQAFLKMPTTVEDLEAAIQDTISEANSILFLNHNILEEYESRQKKIEELEDKQGTNERELNTRLDEINALKESWLPTLRTLVTRINETFNHNFQEMAVAGEVSLDERDTDFDQYGILIKVKFRQTGQLQVLSAHHQSGGERSVSTILYLVSLQDLTNCPFRVVDEINQGMDPINERKMFQQLVRAASQPNTPQCFLLTPKLLPNLEYSDACSILTVMNGPWIEQPSKVWSGGENWGSIITATAENRC</sequence>
<name>A0A022QKL1_ERYGU</name>
<keyword evidence="5" id="KW-0158">Chromosome</keyword>